<organism evidence="1">
    <name type="scientific">uncultured Caudovirales phage</name>
    <dbReference type="NCBI Taxonomy" id="2100421"/>
    <lineage>
        <taxon>Viruses</taxon>
        <taxon>Duplodnaviria</taxon>
        <taxon>Heunggongvirae</taxon>
        <taxon>Uroviricota</taxon>
        <taxon>Caudoviricetes</taxon>
        <taxon>Peduoviridae</taxon>
        <taxon>Maltschvirus</taxon>
        <taxon>Maltschvirus maltsch</taxon>
    </lineage>
</organism>
<dbReference type="Pfam" id="PF10902">
    <property type="entry name" value="WYL_2"/>
    <property type="match status" value="1"/>
</dbReference>
<name>A0A6J5M227_9CAUD</name>
<accession>A0A6J5M227</accession>
<gene>
    <name evidence="1" type="ORF">UFOVP395_139</name>
</gene>
<reference evidence="1" key="1">
    <citation type="submission" date="2020-04" db="EMBL/GenBank/DDBJ databases">
        <authorList>
            <person name="Chiriac C."/>
            <person name="Salcher M."/>
            <person name="Ghai R."/>
            <person name="Kavagutti S V."/>
        </authorList>
    </citation>
    <scope>NUCLEOTIDE SEQUENCE</scope>
</reference>
<dbReference type="InterPro" id="IPR024401">
    <property type="entry name" value="WYL_prot"/>
</dbReference>
<protein>
    <submittedName>
        <fullName evidence="1">WYL domain containing protein</fullName>
    </submittedName>
</protein>
<proteinExistence type="predicted"/>
<dbReference type="EMBL" id="LR796380">
    <property type="protein sequence ID" value="CAB4140804.1"/>
    <property type="molecule type" value="Genomic_DNA"/>
</dbReference>
<sequence>MLYQRDTLLKDLRSNVVEVHFTKTNGENRVMRCTLSNLLLPESYRNNLQEQAEEKMFHKENPEVLAVWDLGANGWRSFRIESVFYAVVIDAY</sequence>
<evidence type="ECO:0000313" key="1">
    <source>
        <dbReference type="EMBL" id="CAB4140804.1"/>
    </source>
</evidence>